<keyword evidence="3" id="KW-1185">Reference proteome</keyword>
<proteinExistence type="predicted"/>
<gene>
    <name evidence="2" type="ORF">GIB67_018471</name>
</gene>
<feature type="transmembrane region" description="Helical" evidence="1">
    <location>
        <begin position="12"/>
        <end position="30"/>
    </location>
</feature>
<comment type="caution">
    <text evidence="2">The sequence shown here is derived from an EMBL/GenBank/DDBJ whole genome shotgun (WGS) entry which is preliminary data.</text>
</comment>
<evidence type="ECO:0000313" key="2">
    <source>
        <dbReference type="EMBL" id="KAF6146818.1"/>
    </source>
</evidence>
<name>A0A7J7LW91_9MAGN</name>
<evidence type="ECO:0000256" key="1">
    <source>
        <dbReference type="SAM" id="Phobius"/>
    </source>
</evidence>
<evidence type="ECO:0000313" key="3">
    <source>
        <dbReference type="Proteomes" id="UP000541444"/>
    </source>
</evidence>
<reference evidence="2 3" key="1">
    <citation type="journal article" date="2020" name="IScience">
        <title>Genome Sequencing of the Endangered Kingdonia uniflora (Circaeasteraceae, Ranunculales) Reveals Potential Mechanisms of Evolutionary Specialization.</title>
        <authorList>
            <person name="Sun Y."/>
            <person name="Deng T."/>
            <person name="Zhang A."/>
            <person name="Moore M.J."/>
            <person name="Landis J.B."/>
            <person name="Lin N."/>
            <person name="Zhang H."/>
            <person name="Zhang X."/>
            <person name="Huang J."/>
            <person name="Zhang X."/>
            <person name="Sun H."/>
            <person name="Wang H."/>
        </authorList>
    </citation>
    <scope>NUCLEOTIDE SEQUENCE [LARGE SCALE GENOMIC DNA]</scope>
    <source>
        <strain evidence="2">TB1705</strain>
        <tissue evidence="2">Leaf</tissue>
    </source>
</reference>
<dbReference type="EMBL" id="JACGCM010001954">
    <property type="protein sequence ID" value="KAF6146818.1"/>
    <property type="molecule type" value="Genomic_DNA"/>
</dbReference>
<keyword evidence="1" id="KW-1133">Transmembrane helix</keyword>
<dbReference type="AlphaFoldDB" id="A0A7J7LW91"/>
<protein>
    <submittedName>
        <fullName evidence="2">Uncharacterized protein</fullName>
    </submittedName>
</protein>
<organism evidence="2 3">
    <name type="scientific">Kingdonia uniflora</name>
    <dbReference type="NCBI Taxonomy" id="39325"/>
    <lineage>
        <taxon>Eukaryota</taxon>
        <taxon>Viridiplantae</taxon>
        <taxon>Streptophyta</taxon>
        <taxon>Embryophyta</taxon>
        <taxon>Tracheophyta</taxon>
        <taxon>Spermatophyta</taxon>
        <taxon>Magnoliopsida</taxon>
        <taxon>Ranunculales</taxon>
        <taxon>Circaeasteraceae</taxon>
        <taxon>Kingdonia</taxon>
    </lineage>
</organism>
<keyword evidence="1" id="KW-0812">Transmembrane</keyword>
<dbReference type="Proteomes" id="UP000541444">
    <property type="component" value="Unassembled WGS sequence"/>
</dbReference>
<keyword evidence="1" id="KW-0472">Membrane</keyword>
<accession>A0A7J7LW91</accession>
<sequence length="55" mass="6343">MLVLCLRSKRSNPLIIRVFCLLGVLVSFCYCSFRPLSLFFLDGVCSLYLMSYLVE</sequence>